<dbReference type="EMBL" id="MNPL01013673">
    <property type="protein sequence ID" value="OQR71748.1"/>
    <property type="molecule type" value="Genomic_DNA"/>
</dbReference>
<dbReference type="OrthoDB" id="6490749at2759"/>
<dbReference type="Proteomes" id="UP000192247">
    <property type="component" value="Unassembled WGS sequence"/>
</dbReference>
<dbReference type="InterPro" id="IPR001251">
    <property type="entry name" value="CRAL-TRIO_dom"/>
</dbReference>
<organism evidence="2 3">
    <name type="scientific">Tropilaelaps mercedesae</name>
    <dbReference type="NCBI Taxonomy" id="418985"/>
    <lineage>
        <taxon>Eukaryota</taxon>
        <taxon>Metazoa</taxon>
        <taxon>Ecdysozoa</taxon>
        <taxon>Arthropoda</taxon>
        <taxon>Chelicerata</taxon>
        <taxon>Arachnida</taxon>
        <taxon>Acari</taxon>
        <taxon>Parasitiformes</taxon>
        <taxon>Mesostigmata</taxon>
        <taxon>Gamasina</taxon>
        <taxon>Dermanyssoidea</taxon>
        <taxon>Laelapidae</taxon>
        <taxon>Tropilaelaps</taxon>
    </lineage>
</organism>
<dbReference type="PANTHER" id="PTHR10174:SF130">
    <property type="entry name" value="ALPHA-TOCOPHEROL TRANSFER PROTEIN-LIKE"/>
    <property type="match status" value="1"/>
</dbReference>
<keyword evidence="3" id="KW-1185">Reference proteome</keyword>
<accession>A0A1V9XEG3</accession>
<dbReference type="Pfam" id="PF00650">
    <property type="entry name" value="CRAL_TRIO"/>
    <property type="match status" value="1"/>
</dbReference>
<dbReference type="GO" id="GO:0016020">
    <property type="term" value="C:membrane"/>
    <property type="evidence" value="ECO:0007669"/>
    <property type="project" value="TreeGrafter"/>
</dbReference>
<dbReference type="CDD" id="cd00170">
    <property type="entry name" value="SEC14"/>
    <property type="match status" value="1"/>
</dbReference>
<reference evidence="2 3" key="1">
    <citation type="journal article" date="2017" name="Gigascience">
        <title>Draft genome of the honey bee ectoparasitic mite, Tropilaelaps mercedesae, is shaped by the parasitic life history.</title>
        <authorList>
            <person name="Dong X."/>
            <person name="Armstrong S.D."/>
            <person name="Xia D."/>
            <person name="Makepeace B.L."/>
            <person name="Darby A.C."/>
            <person name="Kadowaki T."/>
        </authorList>
    </citation>
    <scope>NUCLEOTIDE SEQUENCE [LARGE SCALE GENOMIC DNA]</scope>
    <source>
        <strain evidence="2">Wuxi-XJTLU</strain>
    </source>
</reference>
<dbReference type="InterPro" id="IPR036865">
    <property type="entry name" value="CRAL-TRIO_dom_sf"/>
</dbReference>
<name>A0A1V9XEG3_9ACAR</name>
<dbReference type="PROSITE" id="PS50191">
    <property type="entry name" value="CRAL_TRIO"/>
    <property type="match status" value="1"/>
</dbReference>
<dbReference type="Gene3D" id="3.40.525.10">
    <property type="entry name" value="CRAL-TRIO lipid binding domain"/>
    <property type="match status" value="1"/>
</dbReference>
<sequence>MQLLGFAQESYPLRIKKMHIVNQSYLWNVGYAIGKHFVPSKLRERYILHGRDMSSLHQHVPREILPDELGGLTGPLDYWFIDPLYQLHDRIVKESHYGYDA</sequence>
<evidence type="ECO:0000313" key="2">
    <source>
        <dbReference type="EMBL" id="OQR71748.1"/>
    </source>
</evidence>
<dbReference type="AlphaFoldDB" id="A0A1V9XEG3"/>
<proteinExistence type="predicted"/>
<comment type="caution">
    <text evidence="2">The sequence shown here is derived from an EMBL/GenBank/DDBJ whole genome shotgun (WGS) entry which is preliminary data.</text>
</comment>
<gene>
    <name evidence="2" type="ORF">BIW11_10807</name>
</gene>
<dbReference type="SUPFAM" id="SSF52087">
    <property type="entry name" value="CRAL/TRIO domain"/>
    <property type="match status" value="1"/>
</dbReference>
<dbReference type="InParanoid" id="A0A1V9XEG3"/>
<evidence type="ECO:0000313" key="3">
    <source>
        <dbReference type="Proteomes" id="UP000192247"/>
    </source>
</evidence>
<protein>
    <submittedName>
        <fullName evidence="2">Alpha-tocopherol transfer protein-like</fullName>
    </submittedName>
</protein>
<dbReference type="GO" id="GO:1902936">
    <property type="term" value="F:phosphatidylinositol bisphosphate binding"/>
    <property type="evidence" value="ECO:0007669"/>
    <property type="project" value="TreeGrafter"/>
</dbReference>
<evidence type="ECO:0000259" key="1">
    <source>
        <dbReference type="PROSITE" id="PS50191"/>
    </source>
</evidence>
<feature type="domain" description="CRAL-TRIO" evidence="1">
    <location>
        <begin position="1"/>
        <end position="77"/>
    </location>
</feature>
<dbReference type="STRING" id="418985.A0A1V9XEG3"/>
<dbReference type="PANTHER" id="PTHR10174">
    <property type="entry name" value="ALPHA-TOCOPHEROL TRANSFER PROTEIN-RELATED"/>
    <property type="match status" value="1"/>
</dbReference>